<sequence length="326" mass="35567">MTGPAPDGADAEPGGGATAVVFPGISPSSFAQVGRFLLINPEARRLTAEADETLGWSLVDRYRQAEGGYSESERVAFLVVCLALAHWAEDALDVRPDIVVGPSFGGTPAAVYAGALSFPDAVRLTVGWNRHLDEYFAHAHSDVVTQSFARTPRARLAEILGELDEAGEWYETACHVDDDFWMLSVRRHRLEWLQAAVRARGGLPLYTMSPPMHSAAFAPLRATVERELVAGLPFTDPRLPMVSDHDGAVLTRGEQVRRLLLDGIVRQVRWPGALETLRAHGVSRLCVSGPDGLWGRVDAARRPFDVLTLTPALALRPRPRQRTLVG</sequence>
<name>A0A561WYR1_9ACTN</name>
<feature type="domain" description="Malonyl-CoA-[acyl-carrier-protein] transacylase small" evidence="5">
    <location>
        <begin position="147"/>
        <end position="208"/>
    </location>
</feature>
<gene>
    <name evidence="6" type="ORF">FHX75_112168</name>
</gene>
<dbReference type="InterPro" id="IPR001227">
    <property type="entry name" value="Ac_transferase_dom_sf"/>
</dbReference>
<evidence type="ECO:0000256" key="1">
    <source>
        <dbReference type="ARBA" id="ARBA00013258"/>
    </source>
</evidence>
<evidence type="ECO:0000313" key="7">
    <source>
        <dbReference type="Proteomes" id="UP000319927"/>
    </source>
</evidence>
<dbReference type="GO" id="GO:0004314">
    <property type="term" value="F:[acyl-carrier-protein] S-malonyltransferase activity"/>
    <property type="evidence" value="ECO:0007669"/>
    <property type="project" value="UniProtKB-EC"/>
</dbReference>
<keyword evidence="3" id="KW-0012">Acyltransferase</keyword>
<dbReference type="EC" id="2.3.1.39" evidence="1"/>
<dbReference type="InterPro" id="IPR016035">
    <property type="entry name" value="Acyl_Trfase/lysoPLipase"/>
</dbReference>
<accession>A0A561WYR1</accession>
<dbReference type="EMBL" id="VIXA01000001">
    <property type="protein sequence ID" value="TWG29008.1"/>
    <property type="molecule type" value="Genomic_DNA"/>
</dbReference>
<dbReference type="SUPFAM" id="SSF52151">
    <property type="entry name" value="FabD/lysophospholipase-like"/>
    <property type="match status" value="1"/>
</dbReference>
<dbReference type="InterPro" id="IPR050858">
    <property type="entry name" value="Mal-CoA-ACP_Trans/PKS_FabD"/>
</dbReference>
<dbReference type="Gene3D" id="3.40.366.10">
    <property type="entry name" value="Malonyl-Coenzyme A Acyl Carrier Protein, domain 2"/>
    <property type="match status" value="2"/>
</dbReference>
<dbReference type="PANTHER" id="PTHR42681">
    <property type="entry name" value="MALONYL-COA-ACYL CARRIER PROTEIN TRANSACYLASE, MITOCHONDRIAL"/>
    <property type="match status" value="1"/>
</dbReference>
<proteinExistence type="predicted"/>
<dbReference type="GO" id="GO:0006633">
    <property type="term" value="P:fatty acid biosynthetic process"/>
    <property type="evidence" value="ECO:0007669"/>
    <property type="project" value="TreeGrafter"/>
</dbReference>
<dbReference type="PANTHER" id="PTHR42681:SF1">
    <property type="entry name" value="MALONYL-COA-ACYL CARRIER PROTEIN TRANSACYLASE, MITOCHONDRIAL"/>
    <property type="match status" value="1"/>
</dbReference>
<evidence type="ECO:0000256" key="3">
    <source>
        <dbReference type="ARBA" id="ARBA00023315"/>
    </source>
</evidence>
<evidence type="ECO:0000256" key="2">
    <source>
        <dbReference type="ARBA" id="ARBA00022679"/>
    </source>
</evidence>
<dbReference type="RefSeq" id="WP_211364381.1">
    <property type="nucleotide sequence ID" value="NZ_VIXA01000001.1"/>
</dbReference>
<comment type="catalytic activity">
    <reaction evidence="4">
        <text>holo-[ACP] + malonyl-CoA = malonyl-[ACP] + CoA</text>
        <dbReference type="Rhea" id="RHEA:41792"/>
        <dbReference type="Rhea" id="RHEA-COMP:9623"/>
        <dbReference type="Rhea" id="RHEA-COMP:9685"/>
        <dbReference type="ChEBI" id="CHEBI:57287"/>
        <dbReference type="ChEBI" id="CHEBI:57384"/>
        <dbReference type="ChEBI" id="CHEBI:64479"/>
        <dbReference type="ChEBI" id="CHEBI:78449"/>
        <dbReference type="EC" id="2.3.1.39"/>
    </reaction>
</comment>
<keyword evidence="2 6" id="KW-0808">Transferase</keyword>
<keyword evidence="7" id="KW-1185">Reference proteome</keyword>
<comment type="caution">
    <text evidence="6">The sequence shown here is derived from an EMBL/GenBank/DDBJ whole genome shotgun (WGS) entry which is preliminary data.</text>
</comment>
<evidence type="ECO:0000259" key="5">
    <source>
        <dbReference type="Pfam" id="PF21124"/>
    </source>
</evidence>
<dbReference type="AlphaFoldDB" id="A0A561WYR1"/>
<evidence type="ECO:0000256" key="4">
    <source>
        <dbReference type="ARBA" id="ARBA00048462"/>
    </source>
</evidence>
<dbReference type="Proteomes" id="UP000319927">
    <property type="component" value="Unassembled WGS sequence"/>
</dbReference>
<protein>
    <recommendedName>
        <fullName evidence="1">[acyl-carrier-protein] S-malonyltransferase</fullName>
        <ecNumber evidence="1">2.3.1.39</ecNumber>
    </recommendedName>
</protein>
<organism evidence="6 7">
    <name type="scientific">Micromonospora palomenae</name>
    <dbReference type="NCBI Taxonomy" id="1461247"/>
    <lineage>
        <taxon>Bacteria</taxon>
        <taxon>Bacillati</taxon>
        <taxon>Actinomycetota</taxon>
        <taxon>Actinomycetes</taxon>
        <taxon>Micromonosporales</taxon>
        <taxon>Micromonosporaceae</taxon>
        <taxon>Micromonospora</taxon>
    </lineage>
</organism>
<reference evidence="6 7" key="1">
    <citation type="submission" date="2019-06" db="EMBL/GenBank/DDBJ databases">
        <title>Sequencing the genomes of 1000 actinobacteria strains.</title>
        <authorList>
            <person name="Klenk H.-P."/>
        </authorList>
    </citation>
    <scope>NUCLEOTIDE SEQUENCE [LARGE SCALE GENOMIC DNA]</scope>
    <source>
        <strain evidence="6 7">DSM 102131</strain>
    </source>
</reference>
<dbReference type="Pfam" id="PF21124">
    <property type="entry name" value="VinK_C"/>
    <property type="match status" value="1"/>
</dbReference>
<dbReference type="InterPro" id="IPR049416">
    <property type="entry name" value="VinK-like_small"/>
</dbReference>
<evidence type="ECO:0000313" key="6">
    <source>
        <dbReference type="EMBL" id="TWG29008.1"/>
    </source>
</evidence>